<evidence type="ECO:0000313" key="1">
    <source>
        <dbReference type="EMBL" id="CAF1437128.1"/>
    </source>
</evidence>
<comment type="caution">
    <text evidence="1">The sequence shown here is derived from an EMBL/GenBank/DDBJ whole genome shotgun (WGS) entry which is preliminary data.</text>
</comment>
<proteinExistence type="predicted"/>
<sequence length="245" mass="27907">MGNSSSSGSTGKQVCISLRGLSHEVCVAATRAEYWRQLVQNSSISIRGTGSYVPVKLQSMCNDQDEPRLQLIINSQAEQDNQQIDDIYSRIRTDLALFEQNDAPVYNCDNREVTVFGSLFNSLPMDTFNPDLHILGPQVREKYLYLNNHRIIILVFHEKRITLDFAVMQIQALVHRAQDSYFMMYSIKIGRTLGIIKQMETGTSTSNQEEYSSSTAYKPTCKRKRTWSDLERRIVSVNAVRDAPP</sequence>
<reference evidence="1" key="1">
    <citation type="submission" date="2021-02" db="EMBL/GenBank/DDBJ databases">
        <authorList>
            <person name="Nowell W R."/>
        </authorList>
    </citation>
    <scope>NUCLEOTIDE SEQUENCE</scope>
</reference>
<dbReference type="AlphaFoldDB" id="A0A815NFR4"/>
<protein>
    <submittedName>
        <fullName evidence="1">Uncharacterized protein</fullName>
    </submittedName>
</protein>
<accession>A0A815NFR4</accession>
<dbReference type="EMBL" id="CAJNOT010004568">
    <property type="protein sequence ID" value="CAF1437128.1"/>
    <property type="molecule type" value="Genomic_DNA"/>
</dbReference>
<organism evidence="1 2">
    <name type="scientific">Rotaria sordida</name>
    <dbReference type="NCBI Taxonomy" id="392033"/>
    <lineage>
        <taxon>Eukaryota</taxon>
        <taxon>Metazoa</taxon>
        <taxon>Spiralia</taxon>
        <taxon>Gnathifera</taxon>
        <taxon>Rotifera</taxon>
        <taxon>Eurotatoria</taxon>
        <taxon>Bdelloidea</taxon>
        <taxon>Philodinida</taxon>
        <taxon>Philodinidae</taxon>
        <taxon>Rotaria</taxon>
    </lineage>
</organism>
<evidence type="ECO:0000313" key="2">
    <source>
        <dbReference type="Proteomes" id="UP000663864"/>
    </source>
</evidence>
<dbReference type="Proteomes" id="UP000663864">
    <property type="component" value="Unassembled WGS sequence"/>
</dbReference>
<gene>
    <name evidence="1" type="ORF">ZHD862_LOCUS34649</name>
</gene>
<name>A0A815NFR4_9BILA</name>